<organism evidence="1 2">
    <name type="scientific">Engystomops pustulosus</name>
    <name type="common">Tungara frog</name>
    <name type="synonym">Physalaemus pustulosus</name>
    <dbReference type="NCBI Taxonomy" id="76066"/>
    <lineage>
        <taxon>Eukaryota</taxon>
        <taxon>Metazoa</taxon>
        <taxon>Chordata</taxon>
        <taxon>Craniata</taxon>
        <taxon>Vertebrata</taxon>
        <taxon>Euteleostomi</taxon>
        <taxon>Amphibia</taxon>
        <taxon>Batrachia</taxon>
        <taxon>Anura</taxon>
        <taxon>Neobatrachia</taxon>
        <taxon>Hyloidea</taxon>
        <taxon>Leptodactylidae</taxon>
        <taxon>Leiuperinae</taxon>
        <taxon>Engystomops</taxon>
    </lineage>
</organism>
<dbReference type="EMBL" id="WNYA01000006">
    <property type="protein sequence ID" value="KAG8566536.1"/>
    <property type="molecule type" value="Genomic_DNA"/>
</dbReference>
<name>A0AAV7AYA8_ENGPU</name>
<gene>
    <name evidence="1" type="ORF">GDO81_013291</name>
</gene>
<dbReference type="AlphaFoldDB" id="A0AAV7AYA8"/>
<sequence length="34" mass="3796">MPVAVTSINSDSAMQQVMQTFDYPPILDLILLFP</sequence>
<accession>A0AAV7AYA8</accession>
<protein>
    <submittedName>
        <fullName evidence="1">Uncharacterized protein</fullName>
    </submittedName>
</protein>
<proteinExistence type="predicted"/>
<reference evidence="1" key="1">
    <citation type="thesis" date="2020" institute="ProQuest LLC" country="789 East Eisenhower Parkway, Ann Arbor, MI, USA">
        <title>Comparative Genomics and Chromosome Evolution.</title>
        <authorList>
            <person name="Mudd A.B."/>
        </authorList>
    </citation>
    <scope>NUCLEOTIDE SEQUENCE</scope>
    <source>
        <strain evidence="1">237g6f4</strain>
        <tissue evidence="1">Blood</tissue>
    </source>
</reference>
<evidence type="ECO:0000313" key="2">
    <source>
        <dbReference type="Proteomes" id="UP000824782"/>
    </source>
</evidence>
<evidence type="ECO:0000313" key="1">
    <source>
        <dbReference type="EMBL" id="KAG8566536.1"/>
    </source>
</evidence>
<dbReference type="Proteomes" id="UP000824782">
    <property type="component" value="Unassembled WGS sequence"/>
</dbReference>
<comment type="caution">
    <text evidence="1">The sequence shown here is derived from an EMBL/GenBank/DDBJ whole genome shotgun (WGS) entry which is preliminary data.</text>
</comment>
<keyword evidence="2" id="KW-1185">Reference proteome</keyword>